<reference evidence="3 6" key="2">
    <citation type="submission" date="2020-08" db="EMBL/GenBank/DDBJ databases">
        <title>Genomic Encyclopedia of Type Strains, Phase IV (KMG-IV): sequencing the most valuable type-strain genomes for metagenomic binning, comparative biology and taxonomic classification.</title>
        <authorList>
            <person name="Goeker M."/>
        </authorList>
    </citation>
    <scope>NUCLEOTIDE SEQUENCE [LARGE SCALE GENOMIC DNA]</scope>
    <source>
        <strain evidence="3 6">DSM 12027</strain>
    </source>
</reference>
<organism evidence="4 5">
    <name type="scientific">Deinococcus radiopugnans ATCC 19172</name>
    <dbReference type="NCBI Taxonomy" id="585398"/>
    <lineage>
        <taxon>Bacteria</taxon>
        <taxon>Thermotogati</taxon>
        <taxon>Deinococcota</taxon>
        <taxon>Deinococci</taxon>
        <taxon>Deinococcales</taxon>
        <taxon>Deinococcaceae</taxon>
        <taxon>Deinococcus</taxon>
    </lineage>
</organism>
<dbReference type="RefSeq" id="WP_139399904.1">
    <property type="nucleotide sequence ID" value="NZ_JACHEW010000002.1"/>
</dbReference>
<protein>
    <submittedName>
        <fullName evidence="4">DUF1648 domain-containing protein</fullName>
    </submittedName>
    <submittedName>
        <fullName evidence="3">Membrane protein</fullName>
    </submittedName>
</protein>
<feature type="transmembrane region" description="Helical" evidence="1">
    <location>
        <begin position="177"/>
        <end position="199"/>
    </location>
</feature>
<accession>A0A5C4YAU0</accession>
<keyword evidence="6" id="KW-1185">Reference proteome</keyword>
<dbReference type="PANTHER" id="PTHR37810:SF5">
    <property type="entry name" value="IMMUNITY PROTEIN SDPI"/>
    <property type="match status" value="1"/>
</dbReference>
<feature type="transmembrane region" description="Helical" evidence="1">
    <location>
        <begin position="79"/>
        <end position="99"/>
    </location>
</feature>
<comment type="caution">
    <text evidence="4">The sequence shown here is derived from an EMBL/GenBank/DDBJ whole genome shotgun (WGS) entry which is preliminary data.</text>
</comment>
<dbReference type="GO" id="GO:0009636">
    <property type="term" value="P:response to toxic substance"/>
    <property type="evidence" value="ECO:0007669"/>
    <property type="project" value="TreeGrafter"/>
</dbReference>
<reference evidence="4 5" key="1">
    <citation type="submission" date="2019-06" db="EMBL/GenBank/DDBJ databases">
        <title>Genome sequence of Deinococcus radiopugnans ATCC 19172.</title>
        <authorList>
            <person name="Maclea K.S."/>
            <person name="Maynard C.R."/>
        </authorList>
    </citation>
    <scope>NUCLEOTIDE SEQUENCE [LARGE SCALE GENOMIC DNA]</scope>
    <source>
        <strain evidence="4 5">ATCC 19172</strain>
    </source>
</reference>
<dbReference type="EMBL" id="JACHEW010000002">
    <property type="protein sequence ID" value="MBB6015338.1"/>
    <property type="molecule type" value="Genomic_DNA"/>
</dbReference>
<dbReference type="InterPro" id="IPR012867">
    <property type="entry name" value="DUF1648"/>
</dbReference>
<name>A0A5C4YAU0_9DEIO</name>
<dbReference type="Proteomes" id="UP000313988">
    <property type="component" value="Unassembled WGS sequence"/>
</dbReference>
<evidence type="ECO:0000313" key="3">
    <source>
        <dbReference type="EMBL" id="MBB6015338.1"/>
    </source>
</evidence>
<dbReference type="OrthoDB" id="69861at2"/>
<dbReference type="EMBL" id="VDMO01000001">
    <property type="protein sequence ID" value="TNM72968.1"/>
    <property type="molecule type" value="Genomic_DNA"/>
</dbReference>
<sequence>MNIKELPAALCFLGSGVVAALTYPRLPQTVPVHWGLDSAPDRFGSRFEALFVPPLIFLGAAVLLWAIEHFSPRDRSNGPVLRAARLGLGMMALLVPVALALNWDMARAALIGTGLLLALLGNVLGRAQPSVFVGLRTPWVYRSRRAWFASQRRSALWLTALGGVLAAAAALCPREVLFPWVAPVGLLIGLGGTVGWLAYASYRDWKEDPAPEPVFRS</sequence>
<gene>
    <name evidence="4" type="ORF">FHR04_00635</name>
    <name evidence="3" type="ORF">HNQ04_000567</name>
</gene>
<evidence type="ECO:0000313" key="5">
    <source>
        <dbReference type="Proteomes" id="UP000313988"/>
    </source>
</evidence>
<dbReference type="InterPro" id="IPR025962">
    <property type="entry name" value="SdpI/YhfL"/>
</dbReference>
<evidence type="ECO:0000259" key="2">
    <source>
        <dbReference type="Pfam" id="PF07853"/>
    </source>
</evidence>
<dbReference type="Proteomes" id="UP000629870">
    <property type="component" value="Unassembled WGS sequence"/>
</dbReference>
<feature type="domain" description="DUF1648" evidence="2">
    <location>
        <begin position="13"/>
        <end position="57"/>
    </location>
</feature>
<evidence type="ECO:0000256" key="1">
    <source>
        <dbReference type="SAM" id="Phobius"/>
    </source>
</evidence>
<keyword evidence="1" id="KW-1133">Transmembrane helix</keyword>
<feature type="transmembrane region" description="Helical" evidence="1">
    <location>
        <begin position="154"/>
        <end position="171"/>
    </location>
</feature>
<keyword evidence="1" id="KW-0472">Membrane</keyword>
<dbReference type="Pfam" id="PF07853">
    <property type="entry name" value="DUF1648"/>
    <property type="match status" value="1"/>
</dbReference>
<dbReference type="PANTHER" id="PTHR37810">
    <property type="entry name" value="IMMUNITY PROTEIN SDPI"/>
    <property type="match status" value="1"/>
</dbReference>
<keyword evidence="1" id="KW-0812">Transmembrane</keyword>
<proteinExistence type="predicted"/>
<dbReference type="AlphaFoldDB" id="A0A5C4YAU0"/>
<evidence type="ECO:0000313" key="6">
    <source>
        <dbReference type="Proteomes" id="UP000629870"/>
    </source>
</evidence>
<dbReference type="Pfam" id="PF13630">
    <property type="entry name" value="SdpI"/>
    <property type="match status" value="1"/>
</dbReference>
<feature type="transmembrane region" description="Helical" evidence="1">
    <location>
        <begin position="105"/>
        <end position="125"/>
    </location>
</feature>
<feature type="transmembrane region" description="Helical" evidence="1">
    <location>
        <begin position="43"/>
        <end position="67"/>
    </location>
</feature>
<evidence type="ECO:0000313" key="4">
    <source>
        <dbReference type="EMBL" id="TNM72968.1"/>
    </source>
</evidence>